<evidence type="ECO:0000256" key="4">
    <source>
        <dbReference type="ARBA" id="ARBA00023239"/>
    </source>
</evidence>
<dbReference type="NCBIfam" id="TIGR00260">
    <property type="entry name" value="thrC"/>
    <property type="match status" value="1"/>
</dbReference>
<evidence type="ECO:0000256" key="2">
    <source>
        <dbReference type="ARBA" id="ARBA00005517"/>
    </source>
</evidence>
<proteinExistence type="inferred from homology"/>
<accession>X1NDN0</accession>
<comment type="caution">
    <text evidence="6">The sequence shown here is derived from an EMBL/GenBank/DDBJ whole genome shotgun (WGS) entry which is preliminary data.</text>
</comment>
<dbReference type="GO" id="GO:0009097">
    <property type="term" value="P:isoleucine biosynthetic process"/>
    <property type="evidence" value="ECO:0007669"/>
    <property type="project" value="TreeGrafter"/>
</dbReference>
<dbReference type="GO" id="GO:0004794">
    <property type="term" value="F:threonine deaminase activity"/>
    <property type="evidence" value="ECO:0007669"/>
    <property type="project" value="TreeGrafter"/>
</dbReference>
<evidence type="ECO:0000259" key="5">
    <source>
        <dbReference type="Pfam" id="PF00291"/>
    </source>
</evidence>
<organism evidence="6">
    <name type="scientific">marine sediment metagenome</name>
    <dbReference type="NCBI Taxonomy" id="412755"/>
    <lineage>
        <taxon>unclassified sequences</taxon>
        <taxon>metagenomes</taxon>
        <taxon>ecological metagenomes</taxon>
    </lineage>
</organism>
<comment type="cofactor">
    <cofactor evidence="1">
        <name>pyridoxal 5'-phosphate</name>
        <dbReference type="ChEBI" id="CHEBI:597326"/>
    </cofactor>
</comment>
<name>X1NDN0_9ZZZZ</name>
<dbReference type="PANTHER" id="PTHR48078:SF6">
    <property type="entry name" value="L-THREONINE DEHYDRATASE CATABOLIC TDCB"/>
    <property type="match status" value="1"/>
</dbReference>
<sequence length="258" mass="27394">SSVGVSKALEIGAAVGCVSTGNMAASLAAYAAKAGIKCVILLHAETPAEKIVPLLIYGAQVISLPKPYPEIYQAGLEISQEYGLYWVHSDAPMRVEGQKTCAYEICEQLGWQVPDKVIIPTSSGGNISAHWKGWKELRQMRLASKLPSMVVVQAEGCCPIVKAFKERKNDVEPLTEVRTIAHSISNPAPPSGRRVLKLLGECGGLAEAVSDEELLQAQKMLAETEGIFAEVAGAASVAALKKLLARGLAKGEETVVCL</sequence>
<keyword evidence="4" id="KW-0456">Lyase</keyword>
<dbReference type="Pfam" id="PF00291">
    <property type="entry name" value="PALP"/>
    <property type="match status" value="1"/>
</dbReference>
<dbReference type="GO" id="GO:0006565">
    <property type="term" value="P:L-serine catabolic process"/>
    <property type="evidence" value="ECO:0007669"/>
    <property type="project" value="TreeGrafter"/>
</dbReference>
<dbReference type="EMBL" id="BARV01029150">
    <property type="protein sequence ID" value="GAI41728.1"/>
    <property type="molecule type" value="Genomic_DNA"/>
</dbReference>
<dbReference type="SUPFAM" id="SSF53686">
    <property type="entry name" value="Tryptophan synthase beta subunit-like PLP-dependent enzymes"/>
    <property type="match status" value="1"/>
</dbReference>
<comment type="similarity">
    <text evidence="2">Belongs to the threonine synthase family.</text>
</comment>
<dbReference type="InterPro" id="IPR001926">
    <property type="entry name" value="TrpB-like_PALP"/>
</dbReference>
<dbReference type="GO" id="GO:0006567">
    <property type="term" value="P:L-threonine catabolic process"/>
    <property type="evidence" value="ECO:0007669"/>
    <property type="project" value="TreeGrafter"/>
</dbReference>
<dbReference type="GO" id="GO:0003941">
    <property type="term" value="F:L-serine ammonia-lyase activity"/>
    <property type="evidence" value="ECO:0007669"/>
    <property type="project" value="TreeGrafter"/>
</dbReference>
<feature type="non-terminal residue" evidence="6">
    <location>
        <position position="258"/>
    </location>
</feature>
<keyword evidence="3" id="KW-0663">Pyridoxal phosphate</keyword>
<feature type="non-terminal residue" evidence="6">
    <location>
        <position position="1"/>
    </location>
</feature>
<protein>
    <recommendedName>
        <fullName evidence="5">Tryptophan synthase beta chain-like PALP domain-containing protein</fullName>
    </recommendedName>
</protein>
<evidence type="ECO:0000256" key="1">
    <source>
        <dbReference type="ARBA" id="ARBA00001933"/>
    </source>
</evidence>
<dbReference type="Gene3D" id="3.40.50.1100">
    <property type="match status" value="2"/>
</dbReference>
<evidence type="ECO:0000256" key="3">
    <source>
        <dbReference type="ARBA" id="ARBA00022898"/>
    </source>
</evidence>
<evidence type="ECO:0000313" key="6">
    <source>
        <dbReference type="EMBL" id="GAI41728.1"/>
    </source>
</evidence>
<dbReference type="AlphaFoldDB" id="X1NDN0"/>
<dbReference type="InterPro" id="IPR004450">
    <property type="entry name" value="Thr_synthase-like"/>
</dbReference>
<dbReference type="InterPro" id="IPR050147">
    <property type="entry name" value="Ser/Thr_Dehydratase"/>
</dbReference>
<reference evidence="6" key="1">
    <citation type="journal article" date="2014" name="Front. Microbiol.">
        <title>High frequency of phylogenetically diverse reductive dehalogenase-homologous genes in deep subseafloor sedimentary metagenomes.</title>
        <authorList>
            <person name="Kawai M."/>
            <person name="Futagami T."/>
            <person name="Toyoda A."/>
            <person name="Takaki Y."/>
            <person name="Nishi S."/>
            <person name="Hori S."/>
            <person name="Arai W."/>
            <person name="Tsubouchi T."/>
            <person name="Morono Y."/>
            <person name="Uchiyama I."/>
            <person name="Ito T."/>
            <person name="Fujiyama A."/>
            <person name="Inagaki F."/>
            <person name="Takami H."/>
        </authorList>
    </citation>
    <scope>NUCLEOTIDE SEQUENCE</scope>
    <source>
        <strain evidence="6">Expedition CK06-06</strain>
    </source>
</reference>
<feature type="domain" description="Tryptophan synthase beta chain-like PALP" evidence="5">
    <location>
        <begin position="12"/>
        <end position="258"/>
    </location>
</feature>
<dbReference type="InterPro" id="IPR036052">
    <property type="entry name" value="TrpB-like_PALP_sf"/>
</dbReference>
<dbReference type="PANTHER" id="PTHR48078">
    <property type="entry name" value="THREONINE DEHYDRATASE, MITOCHONDRIAL-RELATED"/>
    <property type="match status" value="1"/>
</dbReference>
<gene>
    <name evidence="6" type="ORF">S06H3_46542</name>
</gene>